<keyword evidence="2" id="KW-0472">Membrane</keyword>
<keyword evidence="2" id="KW-1133">Transmembrane helix</keyword>
<feature type="transmembrane region" description="Helical" evidence="2">
    <location>
        <begin position="55"/>
        <end position="75"/>
    </location>
</feature>
<keyword evidence="4" id="KW-1185">Reference proteome</keyword>
<keyword evidence="2" id="KW-0812">Transmembrane</keyword>
<evidence type="ECO:0000313" key="4">
    <source>
        <dbReference type="Proteomes" id="UP001382904"/>
    </source>
</evidence>
<feature type="transmembrane region" description="Helical" evidence="2">
    <location>
        <begin position="95"/>
        <end position="118"/>
    </location>
</feature>
<proteinExistence type="predicted"/>
<dbReference type="Pfam" id="PF10935">
    <property type="entry name" value="DUF2637"/>
    <property type="match status" value="1"/>
</dbReference>
<evidence type="ECO:0000256" key="1">
    <source>
        <dbReference type="SAM" id="MobiDB-lite"/>
    </source>
</evidence>
<feature type="compositionally biased region" description="Pro residues" evidence="1">
    <location>
        <begin position="244"/>
        <end position="257"/>
    </location>
</feature>
<dbReference type="Proteomes" id="UP001382904">
    <property type="component" value="Unassembled WGS sequence"/>
</dbReference>
<evidence type="ECO:0000313" key="3">
    <source>
        <dbReference type="EMBL" id="MEJ8643287.1"/>
    </source>
</evidence>
<protein>
    <submittedName>
        <fullName evidence="3">DUF2637 domain-containing protein</fullName>
    </submittedName>
</protein>
<dbReference type="InterPro" id="IPR021235">
    <property type="entry name" value="DUF2637"/>
</dbReference>
<feature type="region of interest" description="Disordered" evidence="1">
    <location>
        <begin position="127"/>
        <end position="271"/>
    </location>
</feature>
<dbReference type="EMBL" id="JBBKAM010000002">
    <property type="protein sequence ID" value="MEJ8643287.1"/>
    <property type="molecule type" value="Genomic_DNA"/>
</dbReference>
<evidence type="ECO:0000256" key="2">
    <source>
        <dbReference type="SAM" id="Phobius"/>
    </source>
</evidence>
<sequence>MSLGAFALSYDALRQMAAASHVHPALTYVFPLLVDGFIALGIGALLVLHASPLRARLYVATLVALATVTSIWANVLHAIRLNQQARHTGLPLDDITVGAISAIAPLALAGAVHFYLLVQRQPAARHNTADTQAFTRHKSAPCPNLARRRHPPLLRQPPWRRAWMGPIPRGNKRRKSTPRPSWREASPAPPWSRPSRSAALLSMAGPETPPAVISRTPSATRASPSTRTLQRRPKTSSRPNWTGTPPPSSDPACPPALAPRVGRGAFPHSAR</sequence>
<feature type="compositionally biased region" description="Polar residues" evidence="1">
    <location>
        <begin position="215"/>
        <end position="228"/>
    </location>
</feature>
<reference evidence="3 4" key="1">
    <citation type="submission" date="2024-03" db="EMBL/GenBank/DDBJ databases">
        <title>Novel Streptomyces species of biotechnological and ecological value are a feature of Machair soil.</title>
        <authorList>
            <person name="Prole J.R."/>
            <person name="Goodfellow M."/>
            <person name="Allenby N."/>
            <person name="Ward A.C."/>
        </authorList>
    </citation>
    <scope>NUCLEOTIDE SEQUENCE [LARGE SCALE GENOMIC DNA]</scope>
    <source>
        <strain evidence="3 4">MS1.HAVA.3</strain>
    </source>
</reference>
<gene>
    <name evidence="3" type="ORF">WKI68_21680</name>
</gene>
<name>A0ABU8U5X2_9ACTN</name>
<feature type="transmembrane region" description="Helical" evidence="2">
    <location>
        <begin position="29"/>
        <end position="48"/>
    </location>
</feature>
<accession>A0ABU8U5X2</accession>
<organism evidence="3 4">
    <name type="scientific">Streptomyces caledonius</name>
    <dbReference type="NCBI Taxonomy" id="3134107"/>
    <lineage>
        <taxon>Bacteria</taxon>
        <taxon>Bacillati</taxon>
        <taxon>Actinomycetota</taxon>
        <taxon>Actinomycetes</taxon>
        <taxon>Kitasatosporales</taxon>
        <taxon>Streptomycetaceae</taxon>
        <taxon>Streptomyces</taxon>
    </lineage>
</organism>
<comment type="caution">
    <text evidence="3">The sequence shown here is derived from an EMBL/GenBank/DDBJ whole genome shotgun (WGS) entry which is preliminary data.</text>
</comment>